<dbReference type="SMART" id="SM00760">
    <property type="entry name" value="Bac_DnaA_C"/>
    <property type="match status" value="1"/>
</dbReference>
<organism evidence="2">
    <name type="scientific">Pseudo-nitzschia multiseries DNA virus</name>
    <dbReference type="NCBI Taxonomy" id="2364897"/>
    <lineage>
        <taxon>Viruses</taxon>
    </lineage>
</organism>
<proteinExistence type="predicted"/>
<reference evidence="2" key="1">
    <citation type="submission" date="2018-01" db="EMBL/GenBank/DDBJ databases">
        <title>A diatom virus reveals a new lineage of giant single stranded DNA viruses originating from double stranded DNA phage.</title>
        <authorList>
            <person name="Carlson M.C.G."/>
            <person name="Frischkorn K.R."/>
            <person name="Brumfield S."/>
            <person name="Rocap G."/>
        </authorList>
    </citation>
    <scope>NUCLEOTIDE SEQUENCE</scope>
    <source>
        <strain evidence="2">PmDNAV1</strain>
    </source>
</reference>
<dbReference type="GO" id="GO:0043565">
    <property type="term" value="F:sequence-specific DNA binding"/>
    <property type="evidence" value="ECO:0007669"/>
    <property type="project" value="InterPro"/>
</dbReference>
<evidence type="ECO:0000313" key="2">
    <source>
        <dbReference type="EMBL" id="AYD75899.1"/>
    </source>
</evidence>
<gene>
    <name evidence="2" type="ORF">PmDNAV1_gp15</name>
</gene>
<dbReference type="InterPro" id="IPR013159">
    <property type="entry name" value="DnaA_C"/>
</dbReference>
<dbReference type="GO" id="GO:0006275">
    <property type="term" value="P:regulation of DNA replication"/>
    <property type="evidence" value="ECO:0007669"/>
    <property type="project" value="InterPro"/>
</dbReference>
<feature type="domain" description="Chromosomal replication initiator DnaA C-terminal" evidence="1">
    <location>
        <begin position="9"/>
        <end position="80"/>
    </location>
</feature>
<evidence type="ECO:0000259" key="1">
    <source>
        <dbReference type="SMART" id="SM00760"/>
    </source>
</evidence>
<name>A0A678W5D3_9VIRU</name>
<dbReference type="EMBL" id="MG841150">
    <property type="protein sequence ID" value="AYD75899.1"/>
    <property type="molecule type" value="Genomic_DNA"/>
</dbReference>
<dbReference type="SUPFAM" id="SSF48295">
    <property type="entry name" value="TrpR-like"/>
    <property type="match status" value="1"/>
</dbReference>
<dbReference type="GO" id="GO:0005524">
    <property type="term" value="F:ATP binding"/>
    <property type="evidence" value="ECO:0007669"/>
    <property type="project" value="InterPro"/>
</dbReference>
<protein>
    <submittedName>
        <fullName evidence="2">Putative chromosomal replication initiator protein DnaA</fullName>
    </submittedName>
</protein>
<sequence>MTTTSDTRNFKQIMADVCTEHGVTEAQIKGRQGARWIVAARHRIIYEALASEGCRLSRVQIGERLGGRDHSTVIYGCYKYAQRNNKPFIGKTRHWRHSKWGGVTE</sequence>
<accession>A0A678W5D3</accession>
<dbReference type="GO" id="GO:0006270">
    <property type="term" value="P:DNA replication initiation"/>
    <property type="evidence" value="ECO:0007669"/>
    <property type="project" value="InterPro"/>
</dbReference>
<dbReference type="CDD" id="cd06571">
    <property type="entry name" value="Bac_DnaA_C"/>
    <property type="match status" value="1"/>
</dbReference>
<dbReference type="Pfam" id="PF08299">
    <property type="entry name" value="Bac_DnaA_C"/>
    <property type="match status" value="1"/>
</dbReference>
<dbReference type="InterPro" id="IPR010921">
    <property type="entry name" value="Trp_repressor/repl_initiator"/>
</dbReference>
<dbReference type="Gene3D" id="1.10.1750.10">
    <property type="match status" value="1"/>
</dbReference>